<comment type="caution">
    <text evidence="1">The sequence shown here is derived from an EMBL/GenBank/DDBJ whole genome shotgun (WGS) entry which is preliminary data.</text>
</comment>
<keyword evidence="2" id="KW-1185">Reference proteome</keyword>
<dbReference type="Proteomes" id="UP001412067">
    <property type="component" value="Unassembled WGS sequence"/>
</dbReference>
<name>A0ABR2LU43_9ASPA</name>
<evidence type="ECO:0000313" key="1">
    <source>
        <dbReference type="EMBL" id="KAK8950240.1"/>
    </source>
</evidence>
<sequence>MGNRPGRSFDGEKAVGLWLYRGCGGERNHHRLKLGLREGRGGGRGMRRSTAG</sequence>
<accession>A0ABR2LU43</accession>
<reference evidence="1 2" key="1">
    <citation type="journal article" date="2022" name="Nat. Plants">
        <title>Genomes of leafy and leafless Platanthera orchids illuminate the evolution of mycoheterotrophy.</title>
        <authorList>
            <person name="Li M.H."/>
            <person name="Liu K.W."/>
            <person name="Li Z."/>
            <person name="Lu H.C."/>
            <person name="Ye Q.L."/>
            <person name="Zhang D."/>
            <person name="Wang J.Y."/>
            <person name="Li Y.F."/>
            <person name="Zhong Z.M."/>
            <person name="Liu X."/>
            <person name="Yu X."/>
            <person name="Liu D.K."/>
            <person name="Tu X.D."/>
            <person name="Liu B."/>
            <person name="Hao Y."/>
            <person name="Liao X.Y."/>
            <person name="Jiang Y.T."/>
            <person name="Sun W.H."/>
            <person name="Chen J."/>
            <person name="Chen Y.Q."/>
            <person name="Ai Y."/>
            <person name="Zhai J.W."/>
            <person name="Wu S.S."/>
            <person name="Zhou Z."/>
            <person name="Hsiao Y.Y."/>
            <person name="Wu W.L."/>
            <person name="Chen Y.Y."/>
            <person name="Lin Y.F."/>
            <person name="Hsu J.L."/>
            <person name="Li C.Y."/>
            <person name="Wang Z.W."/>
            <person name="Zhao X."/>
            <person name="Zhong W.Y."/>
            <person name="Ma X.K."/>
            <person name="Ma L."/>
            <person name="Huang J."/>
            <person name="Chen G.Z."/>
            <person name="Huang M.Z."/>
            <person name="Huang L."/>
            <person name="Peng D.H."/>
            <person name="Luo Y.B."/>
            <person name="Zou S.Q."/>
            <person name="Chen S.P."/>
            <person name="Lan S."/>
            <person name="Tsai W.C."/>
            <person name="Van de Peer Y."/>
            <person name="Liu Z.J."/>
        </authorList>
    </citation>
    <scope>NUCLEOTIDE SEQUENCE [LARGE SCALE GENOMIC DNA]</scope>
    <source>
        <strain evidence="1">Lor288</strain>
    </source>
</reference>
<protein>
    <submittedName>
        <fullName evidence="1">Uncharacterized protein</fullName>
    </submittedName>
</protein>
<proteinExistence type="predicted"/>
<evidence type="ECO:0000313" key="2">
    <source>
        <dbReference type="Proteomes" id="UP001412067"/>
    </source>
</evidence>
<dbReference type="EMBL" id="JBBWWR010000015">
    <property type="protein sequence ID" value="KAK8950240.1"/>
    <property type="molecule type" value="Genomic_DNA"/>
</dbReference>
<organism evidence="1 2">
    <name type="scientific">Platanthera guangdongensis</name>
    <dbReference type="NCBI Taxonomy" id="2320717"/>
    <lineage>
        <taxon>Eukaryota</taxon>
        <taxon>Viridiplantae</taxon>
        <taxon>Streptophyta</taxon>
        <taxon>Embryophyta</taxon>
        <taxon>Tracheophyta</taxon>
        <taxon>Spermatophyta</taxon>
        <taxon>Magnoliopsida</taxon>
        <taxon>Liliopsida</taxon>
        <taxon>Asparagales</taxon>
        <taxon>Orchidaceae</taxon>
        <taxon>Orchidoideae</taxon>
        <taxon>Orchideae</taxon>
        <taxon>Orchidinae</taxon>
        <taxon>Platanthera</taxon>
    </lineage>
</organism>
<gene>
    <name evidence="1" type="ORF">KSP40_PGU000006</name>
</gene>